<dbReference type="AlphaFoldDB" id="A0A2Z6S3X2"/>
<name>A0A2Z6S3X2_9GLOM</name>
<comment type="caution">
    <text evidence="1">The sequence shown here is derived from an EMBL/GenBank/DDBJ whole genome shotgun (WGS) entry which is preliminary data.</text>
</comment>
<accession>A0A2Z6S3X2</accession>
<sequence length="106" mass="12009">MLDKLGNIGTLSPDEQLQRVNTILGKVIAIKKVNIHQLAVLVMLLLRVGIEMEKVFDETVTSSLHLQAMKSLSTESTKELQQKQEELIIEDESNLEKMEITIDQSY</sequence>
<organism evidence="1 3">
    <name type="scientific">Rhizophagus clarus</name>
    <dbReference type="NCBI Taxonomy" id="94130"/>
    <lineage>
        <taxon>Eukaryota</taxon>
        <taxon>Fungi</taxon>
        <taxon>Fungi incertae sedis</taxon>
        <taxon>Mucoromycota</taxon>
        <taxon>Glomeromycotina</taxon>
        <taxon>Glomeromycetes</taxon>
        <taxon>Glomerales</taxon>
        <taxon>Glomeraceae</taxon>
        <taxon>Rhizophagus</taxon>
    </lineage>
</organism>
<gene>
    <name evidence="2" type="ORF">RCL2_001342500</name>
    <name evidence="1" type="ORF">RclHR1_05070016</name>
</gene>
<dbReference type="EMBL" id="BEXD01003879">
    <property type="protein sequence ID" value="GBC03332.1"/>
    <property type="molecule type" value="Genomic_DNA"/>
</dbReference>
<protein>
    <submittedName>
        <fullName evidence="1">Uncharacterized protein</fullName>
    </submittedName>
</protein>
<evidence type="ECO:0000313" key="2">
    <source>
        <dbReference type="EMBL" id="GES86369.1"/>
    </source>
</evidence>
<dbReference type="Proteomes" id="UP000615446">
    <property type="component" value="Unassembled WGS sequence"/>
</dbReference>
<dbReference type="EMBL" id="BLAL01000160">
    <property type="protein sequence ID" value="GES86369.1"/>
    <property type="molecule type" value="Genomic_DNA"/>
</dbReference>
<dbReference type="Proteomes" id="UP000247702">
    <property type="component" value="Unassembled WGS sequence"/>
</dbReference>
<reference evidence="1 3" key="1">
    <citation type="submission" date="2017-11" db="EMBL/GenBank/DDBJ databases">
        <title>The genome of Rhizophagus clarus HR1 reveals common genetic basis of auxotrophy among arbuscular mycorrhizal fungi.</title>
        <authorList>
            <person name="Kobayashi Y."/>
        </authorList>
    </citation>
    <scope>NUCLEOTIDE SEQUENCE [LARGE SCALE GENOMIC DNA]</scope>
    <source>
        <strain evidence="1 3">HR1</strain>
    </source>
</reference>
<keyword evidence="3" id="KW-1185">Reference proteome</keyword>
<evidence type="ECO:0000313" key="1">
    <source>
        <dbReference type="EMBL" id="GBC03332.1"/>
    </source>
</evidence>
<reference evidence="2" key="2">
    <citation type="submission" date="2019-10" db="EMBL/GenBank/DDBJ databases">
        <title>Conservation and host-specific expression of non-tandemly repeated heterogenous ribosome RNA gene in arbuscular mycorrhizal fungi.</title>
        <authorList>
            <person name="Maeda T."/>
            <person name="Kobayashi Y."/>
            <person name="Nakagawa T."/>
            <person name="Ezawa T."/>
            <person name="Yamaguchi K."/>
            <person name="Bino T."/>
            <person name="Nishimoto Y."/>
            <person name="Shigenobu S."/>
            <person name="Kawaguchi M."/>
        </authorList>
    </citation>
    <scope>NUCLEOTIDE SEQUENCE</scope>
    <source>
        <strain evidence="2">HR1</strain>
    </source>
</reference>
<evidence type="ECO:0000313" key="3">
    <source>
        <dbReference type="Proteomes" id="UP000247702"/>
    </source>
</evidence>
<proteinExistence type="predicted"/>